<feature type="compositionally biased region" description="Basic and acidic residues" evidence="1">
    <location>
        <begin position="175"/>
        <end position="184"/>
    </location>
</feature>
<dbReference type="Proteomes" id="UP000054632">
    <property type="component" value="Unassembled WGS sequence"/>
</dbReference>
<proteinExistence type="predicted"/>
<protein>
    <submittedName>
        <fullName evidence="2">Uncharacterized protein</fullName>
    </submittedName>
</protein>
<comment type="caution">
    <text evidence="2">The sequence shown here is derived from an EMBL/GenBank/DDBJ whole genome shotgun (WGS) entry which is preliminary data.</text>
</comment>
<feature type="compositionally biased region" description="Low complexity" evidence="1">
    <location>
        <begin position="139"/>
        <end position="151"/>
    </location>
</feature>
<feature type="region of interest" description="Disordered" evidence="1">
    <location>
        <begin position="78"/>
        <end position="184"/>
    </location>
</feature>
<dbReference type="EMBL" id="JYDR01000047">
    <property type="protein sequence ID" value="KRY72241.1"/>
    <property type="molecule type" value="Genomic_DNA"/>
</dbReference>
<feature type="compositionally biased region" description="Polar residues" evidence="1">
    <location>
        <begin position="159"/>
        <end position="169"/>
    </location>
</feature>
<dbReference type="AlphaFoldDB" id="A0A0V1EF80"/>
<reference evidence="2 3" key="1">
    <citation type="submission" date="2015-01" db="EMBL/GenBank/DDBJ databases">
        <title>Evolution of Trichinella species and genotypes.</title>
        <authorList>
            <person name="Korhonen P.K."/>
            <person name="Edoardo P."/>
            <person name="Giuseppe L.R."/>
            <person name="Gasser R.B."/>
        </authorList>
    </citation>
    <scope>NUCLEOTIDE SEQUENCE [LARGE SCALE GENOMIC DNA]</scope>
    <source>
        <strain evidence="2">ISS13</strain>
    </source>
</reference>
<name>A0A0V1EF80_TRIPS</name>
<sequence length="184" mass="20035">MTNQKKIIAYRLQGYSVTFDAIVVGSLGTWDPKNDAILKRIGVVSERYLRLMKVLVVSEMLEHSSKIYRKHLGLRDLLPESGTNRRPVGTTETYPPGGDLRQKKRNNISAKASGGKCLERRKTSPVGLPTQRGELQCQPPTCSSSTPAGTAPSPPQVQPTPSRQATKPVTTPAADETKEAKGLV</sequence>
<evidence type="ECO:0000313" key="3">
    <source>
        <dbReference type="Proteomes" id="UP000054632"/>
    </source>
</evidence>
<evidence type="ECO:0000256" key="1">
    <source>
        <dbReference type="SAM" id="MobiDB-lite"/>
    </source>
</evidence>
<organism evidence="2 3">
    <name type="scientific">Trichinella pseudospiralis</name>
    <name type="common">Parasitic roundworm</name>
    <dbReference type="NCBI Taxonomy" id="6337"/>
    <lineage>
        <taxon>Eukaryota</taxon>
        <taxon>Metazoa</taxon>
        <taxon>Ecdysozoa</taxon>
        <taxon>Nematoda</taxon>
        <taxon>Enoplea</taxon>
        <taxon>Dorylaimia</taxon>
        <taxon>Trichinellida</taxon>
        <taxon>Trichinellidae</taxon>
        <taxon>Trichinella</taxon>
    </lineage>
</organism>
<gene>
    <name evidence="2" type="ORF">T4A_366</name>
</gene>
<evidence type="ECO:0000313" key="2">
    <source>
        <dbReference type="EMBL" id="KRY72241.1"/>
    </source>
</evidence>
<accession>A0A0V1EF80</accession>